<feature type="transmembrane region" description="Helical" evidence="1">
    <location>
        <begin position="88"/>
        <end position="110"/>
    </location>
</feature>
<sequence length="117" mass="13896">MMKVWKQRSLLVVTFLSFMFFGSERLVYAKHAKAIDISLNTYPIFLYIMIALILVLIIVIIVFFRLSKTIKNSDEKNITEELMYRKRFYFIFIIMLVIGILSLVLIYLFLQSMAQTH</sequence>
<dbReference type="EMBL" id="JAMQKB010000023">
    <property type="protein sequence ID" value="MDC3425861.1"/>
    <property type="molecule type" value="Genomic_DNA"/>
</dbReference>
<keyword evidence="1" id="KW-1133">Transmembrane helix</keyword>
<evidence type="ECO:0000256" key="1">
    <source>
        <dbReference type="SAM" id="Phobius"/>
    </source>
</evidence>
<dbReference type="AlphaFoldDB" id="A0A9X4AMZ3"/>
<protein>
    <submittedName>
        <fullName evidence="2">Uncharacterized protein</fullName>
    </submittedName>
</protein>
<reference evidence="2" key="1">
    <citation type="submission" date="2022-06" db="EMBL/GenBank/DDBJ databases">
        <title>Aquibacillus sp. a new bacterium isolated from soil saline samples.</title>
        <authorList>
            <person name="Galisteo C."/>
            <person name="De La Haba R."/>
            <person name="Sanchez-Porro C."/>
            <person name="Ventosa A."/>
        </authorList>
    </citation>
    <scope>NUCLEOTIDE SEQUENCE</scope>
    <source>
        <strain evidence="2">3ASR75-11</strain>
    </source>
</reference>
<evidence type="ECO:0000313" key="2">
    <source>
        <dbReference type="EMBL" id="MDC3425861.1"/>
    </source>
</evidence>
<gene>
    <name evidence="2" type="ORF">NC797_15235</name>
</gene>
<feature type="transmembrane region" description="Helical" evidence="1">
    <location>
        <begin position="45"/>
        <end position="67"/>
    </location>
</feature>
<comment type="caution">
    <text evidence="2">The sequence shown here is derived from an EMBL/GenBank/DDBJ whole genome shotgun (WGS) entry which is preliminary data.</text>
</comment>
<keyword evidence="3" id="KW-1185">Reference proteome</keyword>
<proteinExistence type="predicted"/>
<dbReference type="Proteomes" id="UP001145050">
    <property type="component" value="Unassembled WGS sequence"/>
</dbReference>
<organism evidence="2 3">
    <name type="scientific">Terrihalobacillus insolitus</name>
    <dbReference type="NCBI Taxonomy" id="2950438"/>
    <lineage>
        <taxon>Bacteria</taxon>
        <taxon>Bacillati</taxon>
        <taxon>Bacillota</taxon>
        <taxon>Bacilli</taxon>
        <taxon>Bacillales</taxon>
        <taxon>Bacillaceae</taxon>
        <taxon>Terrihalobacillus</taxon>
    </lineage>
</organism>
<accession>A0A9X4AMZ3</accession>
<dbReference type="RefSeq" id="WP_272437680.1">
    <property type="nucleotide sequence ID" value="NZ_JAMQKB010000023.1"/>
</dbReference>
<evidence type="ECO:0000313" key="3">
    <source>
        <dbReference type="Proteomes" id="UP001145050"/>
    </source>
</evidence>
<keyword evidence="1" id="KW-0472">Membrane</keyword>
<name>A0A9X4AMZ3_9BACI</name>
<keyword evidence="1" id="KW-0812">Transmembrane</keyword>